<proteinExistence type="predicted"/>
<dbReference type="AlphaFoldDB" id="M2SN45"/>
<name>M2SN45_COCSN</name>
<protein>
    <recommendedName>
        <fullName evidence="1">DDE-1 domain-containing protein</fullName>
    </recommendedName>
</protein>
<dbReference type="KEGG" id="bsc:COCSADRAFT_104461"/>
<dbReference type="Pfam" id="PF03184">
    <property type="entry name" value="DDE_1"/>
    <property type="match status" value="1"/>
</dbReference>
<dbReference type="HOGENOM" id="CLU_013929_2_0_1"/>
<dbReference type="GeneID" id="19129911"/>
<dbReference type="GO" id="GO:0003676">
    <property type="term" value="F:nucleic acid binding"/>
    <property type="evidence" value="ECO:0007669"/>
    <property type="project" value="InterPro"/>
</dbReference>
<evidence type="ECO:0000313" key="2">
    <source>
        <dbReference type="EMBL" id="EMD58202.1"/>
    </source>
</evidence>
<evidence type="ECO:0000313" key="3">
    <source>
        <dbReference type="Proteomes" id="UP000016934"/>
    </source>
</evidence>
<organism evidence="2 3">
    <name type="scientific">Cochliobolus sativus (strain ND90Pr / ATCC 201652)</name>
    <name type="common">Common root rot and spot blotch fungus</name>
    <name type="synonym">Bipolaris sorokiniana</name>
    <dbReference type="NCBI Taxonomy" id="665912"/>
    <lineage>
        <taxon>Eukaryota</taxon>
        <taxon>Fungi</taxon>
        <taxon>Dikarya</taxon>
        <taxon>Ascomycota</taxon>
        <taxon>Pezizomycotina</taxon>
        <taxon>Dothideomycetes</taxon>
        <taxon>Pleosporomycetidae</taxon>
        <taxon>Pleosporales</taxon>
        <taxon>Pleosporineae</taxon>
        <taxon>Pleosporaceae</taxon>
        <taxon>Bipolaris</taxon>
    </lineage>
</organism>
<evidence type="ECO:0000259" key="1">
    <source>
        <dbReference type="Pfam" id="PF03184"/>
    </source>
</evidence>
<reference evidence="3" key="2">
    <citation type="journal article" date="2013" name="PLoS Genet.">
        <title>Comparative genome structure, secondary metabolite, and effector coding capacity across Cochliobolus pathogens.</title>
        <authorList>
            <person name="Condon B.J."/>
            <person name="Leng Y."/>
            <person name="Wu D."/>
            <person name="Bushley K.E."/>
            <person name="Ohm R.A."/>
            <person name="Otillar R."/>
            <person name="Martin J."/>
            <person name="Schackwitz W."/>
            <person name="Grimwood J."/>
            <person name="MohdZainudin N."/>
            <person name="Xue C."/>
            <person name="Wang R."/>
            <person name="Manning V.A."/>
            <person name="Dhillon B."/>
            <person name="Tu Z.J."/>
            <person name="Steffenson B.J."/>
            <person name="Salamov A."/>
            <person name="Sun H."/>
            <person name="Lowry S."/>
            <person name="LaButti K."/>
            <person name="Han J."/>
            <person name="Copeland A."/>
            <person name="Lindquist E."/>
            <person name="Barry K."/>
            <person name="Schmutz J."/>
            <person name="Baker S.E."/>
            <person name="Ciuffetti L.M."/>
            <person name="Grigoriev I.V."/>
            <person name="Zhong S."/>
            <person name="Turgeon B.G."/>
        </authorList>
    </citation>
    <scope>NUCLEOTIDE SEQUENCE [LARGE SCALE GENOMIC DNA]</scope>
    <source>
        <strain evidence="3">ND90Pr / ATCC 201652</strain>
    </source>
</reference>
<keyword evidence="3" id="KW-1185">Reference proteome</keyword>
<reference evidence="2 3" key="1">
    <citation type="journal article" date="2012" name="PLoS Pathog.">
        <title>Diverse lifestyles and strategies of plant pathogenesis encoded in the genomes of eighteen Dothideomycetes fungi.</title>
        <authorList>
            <person name="Ohm R.A."/>
            <person name="Feau N."/>
            <person name="Henrissat B."/>
            <person name="Schoch C.L."/>
            <person name="Horwitz B.A."/>
            <person name="Barry K.W."/>
            <person name="Condon B.J."/>
            <person name="Copeland A.C."/>
            <person name="Dhillon B."/>
            <person name="Glaser F."/>
            <person name="Hesse C.N."/>
            <person name="Kosti I."/>
            <person name="LaButti K."/>
            <person name="Lindquist E.A."/>
            <person name="Lucas S."/>
            <person name="Salamov A.A."/>
            <person name="Bradshaw R.E."/>
            <person name="Ciuffetti L."/>
            <person name="Hamelin R.C."/>
            <person name="Kema G.H.J."/>
            <person name="Lawrence C."/>
            <person name="Scott J.A."/>
            <person name="Spatafora J.W."/>
            <person name="Turgeon B.G."/>
            <person name="de Wit P.J.G.M."/>
            <person name="Zhong S."/>
            <person name="Goodwin S.B."/>
            <person name="Grigoriev I.V."/>
        </authorList>
    </citation>
    <scope>NUCLEOTIDE SEQUENCE [LARGE SCALE GENOMIC DNA]</scope>
    <source>
        <strain evidence="3">ND90Pr / ATCC 201652</strain>
    </source>
</reference>
<sequence length="159" mass="18013">MLAQQPDALRQWFEQLQATIEQLGVQPDDMYNMDETGCRIGVASSQYVYSVGGRQVFVAHANNRELITLVECVCSTGFAIEPMVIIKAATIMEQWVVDLPDNYLIAISESGYSNDQLALAWLKHFDRRTKQRSTGAWRLLLVDGHGSHSTREFIEYAEQ</sequence>
<feature type="domain" description="DDE-1" evidence="1">
    <location>
        <begin position="64"/>
        <end position="153"/>
    </location>
</feature>
<dbReference type="OrthoDB" id="5425161at2759"/>
<accession>M2SN45</accession>
<dbReference type="EMBL" id="KB445664">
    <property type="protein sequence ID" value="EMD58202.1"/>
    <property type="molecule type" value="Genomic_DNA"/>
</dbReference>
<dbReference type="STRING" id="665912.M2SN45"/>
<dbReference type="Proteomes" id="UP000016934">
    <property type="component" value="Unassembled WGS sequence"/>
</dbReference>
<dbReference type="InterPro" id="IPR004875">
    <property type="entry name" value="DDE_SF_endonuclease_dom"/>
</dbReference>
<dbReference type="OMA" id="ANAMECA"/>
<dbReference type="RefSeq" id="XP_007706098.1">
    <property type="nucleotide sequence ID" value="XM_007707908.1"/>
</dbReference>
<gene>
    <name evidence="2" type="ORF">COCSADRAFT_104461</name>
</gene>